<evidence type="ECO:0000313" key="1">
    <source>
        <dbReference type="EMBL" id="GAA2347368.1"/>
    </source>
</evidence>
<dbReference type="RefSeq" id="WP_344613439.1">
    <property type="nucleotide sequence ID" value="NZ_BAAARV010000025.1"/>
</dbReference>
<gene>
    <name evidence="1" type="ORF">GCM10010170_034900</name>
</gene>
<accession>A0ABP5TAM2</accession>
<proteinExistence type="predicted"/>
<reference evidence="2" key="1">
    <citation type="journal article" date="2019" name="Int. J. Syst. Evol. Microbiol.">
        <title>The Global Catalogue of Microorganisms (GCM) 10K type strain sequencing project: providing services to taxonomists for standard genome sequencing and annotation.</title>
        <authorList>
            <consortium name="The Broad Institute Genomics Platform"/>
            <consortium name="The Broad Institute Genome Sequencing Center for Infectious Disease"/>
            <person name="Wu L."/>
            <person name="Ma J."/>
        </authorList>
    </citation>
    <scope>NUCLEOTIDE SEQUENCE [LARGE SCALE GENOMIC DNA]</scope>
    <source>
        <strain evidence="2">JCM 3272</strain>
    </source>
</reference>
<sequence length="78" mass="8824">MTGYIDIPVAACDIRPGDRFALRSGDGRTVRHGTLLEWVEREQHWFLRIDAEPHPTAGYEMGGFETWLRGVDIVPVDA</sequence>
<evidence type="ECO:0008006" key="3">
    <source>
        <dbReference type="Google" id="ProtNLM"/>
    </source>
</evidence>
<dbReference type="Proteomes" id="UP001501444">
    <property type="component" value="Unassembled WGS sequence"/>
</dbReference>
<comment type="caution">
    <text evidence="1">The sequence shown here is derived from an EMBL/GenBank/DDBJ whole genome shotgun (WGS) entry which is preliminary data.</text>
</comment>
<dbReference type="EMBL" id="BAAARV010000025">
    <property type="protein sequence ID" value="GAA2347368.1"/>
    <property type="molecule type" value="Genomic_DNA"/>
</dbReference>
<name>A0ABP5TAM2_9ACTN</name>
<keyword evidence="2" id="KW-1185">Reference proteome</keyword>
<protein>
    <recommendedName>
        <fullName evidence="3">DUF5348 domain-containing protein</fullName>
    </recommendedName>
</protein>
<organism evidence="1 2">
    <name type="scientific">Dactylosporangium salmoneum</name>
    <dbReference type="NCBI Taxonomy" id="53361"/>
    <lineage>
        <taxon>Bacteria</taxon>
        <taxon>Bacillati</taxon>
        <taxon>Actinomycetota</taxon>
        <taxon>Actinomycetes</taxon>
        <taxon>Micromonosporales</taxon>
        <taxon>Micromonosporaceae</taxon>
        <taxon>Dactylosporangium</taxon>
    </lineage>
</organism>
<evidence type="ECO:0000313" key="2">
    <source>
        <dbReference type="Proteomes" id="UP001501444"/>
    </source>
</evidence>